<name>A0ABP3NBH5_SACER</name>
<proteinExistence type="predicted"/>
<dbReference type="Gene3D" id="3.50.50.60">
    <property type="entry name" value="FAD/NAD(P)-binding domain"/>
    <property type="match status" value="1"/>
</dbReference>
<keyword evidence="3" id="KW-1185">Reference proteome</keyword>
<dbReference type="SUPFAM" id="SSF51905">
    <property type="entry name" value="FAD/NAD(P)-binding domain"/>
    <property type="match status" value="1"/>
</dbReference>
<dbReference type="InterPro" id="IPR036188">
    <property type="entry name" value="FAD/NAD-bd_sf"/>
</dbReference>
<dbReference type="PANTHER" id="PTHR13847">
    <property type="entry name" value="SARCOSINE DEHYDROGENASE-RELATED"/>
    <property type="match status" value="1"/>
</dbReference>
<sequence>MSSATGTGLVNGNVSFWFDALGGRPTPRPPLPGDISADICIVGGGLTGLWTAYYLKKSDPSLDIAIVEREFTGFGASGRNGGWASGLIAGSRERFAKLYGTESVRSQQRLMNEAVDEFVAVARTEGIEADIIKGGTIRIASSAPQARRLRAGVEDDHHWGVLDSRILERDELRERINIPDTALAAYTPHCARIQPARYVRGLGDVVESLGVRIYESTTATRIEPHLAHTDRGVVRAPVILRATEGYTASLAGQRRTLLPMNSSMIVTEPLPKQVWDQIGWSRGETLGDKCYSHMYGQRTADDRIAIGGRGIPYRYASATDRDGATQQATIRSLTGILHRRFPVTRDHRLTHAWCGVLGVPRDWCSSAAYDPRTGLGHAGGYVGQGVTTTNLAGRTLRDLVLGHDTELTRLPWVGHTTRRWEFEPLRWLGVRSMYLAYGWADHHELTSGRQSRLAELADLITRRP</sequence>
<gene>
    <name evidence="2" type="ORF">GCM10009533_44590</name>
</gene>
<evidence type="ECO:0000259" key="1">
    <source>
        <dbReference type="Pfam" id="PF01266"/>
    </source>
</evidence>
<dbReference type="Gene3D" id="3.30.9.10">
    <property type="entry name" value="D-Amino Acid Oxidase, subunit A, domain 2"/>
    <property type="match status" value="1"/>
</dbReference>
<dbReference type="InterPro" id="IPR006076">
    <property type="entry name" value="FAD-dep_OxRdtase"/>
</dbReference>
<evidence type="ECO:0000313" key="3">
    <source>
        <dbReference type="Proteomes" id="UP001500729"/>
    </source>
</evidence>
<dbReference type="EMBL" id="BAAAGS010000032">
    <property type="protein sequence ID" value="GAA0540620.1"/>
    <property type="molecule type" value="Genomic_DNA"/>
</dbReference>
<evidence type="ECO:0000313" key="2">
    <source>
        <dbReference type="EMBL" id="GAA0540620.1"/>
    </source>
</evidence>
<dbReference type="RefSeq" id="WP_009949840.1">
    <property type="nucleotide sequence ID" value="NZ_BAAAGS010000032.1"/>
</dbReference>
<reference evidence="3" key="1">
    <citation type="journal article" date="2019" name="Int. J. Syst. Evol. Microbiol.">
        <title>The Global Catalogue of Microorganisms (GCM) 10K type strain sequencing project: providing services to taxonomists for standard genome sequencing and annotation.</title>
        <authorList>
            <consortium name="The Broad Institute Genomics Platform"/>
            <consortium name="The Broad Institute Genome Sequencing Center for Infectious Disease"/>
            <person name="Wu L."/>
            <person name="Ma J."/>
        </authorList>
    </citation>
    <scope>NUCLEOTIDE SEQUENCE [LARGE SCALE GENOMIC DNA]</scope>
    <source>
        <strain evidence="3">JCM 10303</strain>
    </source>
</reference>
<protein>
    <submittedName>
        <fullName evidence="2">FAD-dependent oxidoreductase</fullName>
    </submittedName>
</protein>
<comment type="caution">
    <text evidence="2">The sequence shown here is derived from an EMBL/GenBank/DDBJ whole genome shotgun (WGS) entry which is preliminary data.</text>
</comment>
<dbReference type="PANTHER" id="PTHR13847:SF285">
    <property type="entry name" value="FAD DEPENDENT OXIDOREDUCTASE DOMAIN-CONTAINING PROTEIN"/>
    <property type="match status" value="1"/>
</dbReference>
<dbReference type="Pfam" id="PF01266">
    <property type="entry name" value="DAO"/>
    <property type="match status" value="1"/>
</dbReference>
<organism evidence="2 3">
    <name type="scientific">Saccharopolyspora erythraea</name>
    <name type="common">Streptomyces erythraeus</name>
    <dbReference type="NCBI Taxonomy" id="1836"/>
    <lineage>
        <taxon>Bacteria</taxon>
        <taxon>Bacillati</taxon>
        <taxon>Actinomycetota</taxon>
        <taxon>Actinomycetes</taxon>
        <taxon>Pseudonocardiales</taxon>
        <taxon>Pseudonocardiaceae</taxon>
        <taxon>Saccharopolyspora</taxon>
    </lineage>
</organism>
<dbReference type="Proteomes" id="UP001500729">
    <property type="component" value="Unassembled WGS sequence"/>
</dbReference>
<accession>A0ABP3NBH5</accession>
<feature type="domain" description="FAD dependent oxidoreductase" evidence="1">
    <location>
        <begin position="38"/>
        <end position="399"/>
    </location>
</feature>